<keyword evidence="2 5" id="KW-0489">Methyltransferase</keyword>
<dbReference type="Pfam" id="PF05971">
    <property type="entry name" value="Methyltransf_10"/>
    <property type="match status" value="1"/>
</dbReference>
<dbReference type="Proteomes" id="UP000703269">
    <property type="component" value="Unassembled WGS sequence"/>
</dbReference>
<dbReference type="GO" id="GO:0008168">
    <property type="term" value="F:methyltransferase activity"/>
    <property type="evidence" value="ECO:0007669"/>
    <property type="project" value="UniProtKB-KW"/>
</dbReference>
<feature type="binding site" evidence="6">
    <location>
        <position position="118"/>
    </location>
    <ligand>
        <name>S-adenosyl-L-methionine</name>
        <dbReference type="ChEBI" id="CHEBI:59789"/>
    </ligand>
</feature>
<dbReference type="SUPFAM" id="SSF53335">
    <property type="entry name" value="S-adenosyl-L-methionine-dependent methyltransferases"/>
    <property type="match status" value="1"/>
</dbReference>
<feature type="binding site" evidence="6">
    <location>
        <position position="172"/>
    </location>
    <ligand>
        <name>S-adenosyl-L-methionine</name>
        <dbReference type="ChEBI" id="CHEBI:59789"/>
    </ligand>
</feature>
<evidence type="ECO:0000256" key="2">
    <source>
        <dbReference type="ARBA" id="ARBA00022603"/>
    </source>
</evidence>
<gene>
    <name evidence="7" type="ORF">PsYK624_084000</name>
</gene>
<dbReference type="EMBL" id="BPQB01000025">
    <property type="protein sequence ID" value="GJE92247.1"/>
    <property type="molecule type" value="Genomic_DNA"/>
</dbReference>
<reference evidence="7 8" key="1">
    <citation type="submission" date="2021-08" db="EMBL/GenBank/DDBJ databases">
        <title>Draft Genome Sequence of Phanerochaete sordida strain YK-624.</title>
        <authorList>
            <person name="Mori T."/>
            <person name="Dohra H."/>
            <person name="Suzuki T."/>
            <person name="Kawagishi H."/>
            <person name="Hirai H."/>
        </authorList>
    </citation>
    <scope>NUCLEOTIDE SEQUENCE [LARGE SCALE GENOMIC DNA]</scope>
    <source>
        <strain evidence="7 8">YK-624</strain>
    </source>
</reference>
<keyword evidence="3 5" id="KW-0808">Transferase</keyword>
<dbReference type="OrthoDB" id="514248at2759"/>
<dbReference type="InterPro" id="IPR010286">
    <property type="entry name" value="METTL16/RlmF"/>
</dbReference>
<dbReference type="InterPro" id="IPR017182">
    <property type="entry name" value="METTL16/PsiM"/>
</dbReference>
<evidence type="ECO:0000256" key="6">
    <source>
        <dbReference type="PIRSR" id="PIRSR037350-1"/>
    </source>
</evidence>
<proteinExistence type="inferred from homology"/>
<keyword evidence="4 6" id="KW-0949">S-adenosyl-L-methionine</keyword>
<dbReference type="InterPro" id="IPR029063">
    <property type="entry name" value="SAM-dependent_MTases_sf"/>
</dbReference>
<feature type="binding site" evidence="6">
    <location>
        <position position="148"/>
    </location>
    <ligand>
        <name>S-adenosyl-L-methionine</name>
        <dbReference type="ChEBI" id="CHEBI:59789"/>
    </ligand>
</feature>
<evidence type="ECO:0000256" key="3">
    <source>
        <dbReference type="ARBA" id="ARBA00022679"/>
    </source>
</evidence>
<dbReference type="GO" id="GO:0005634">
    <property type="term" value="C:nucleus"/>
    <property type="evidence" value="ECO:0007669"/>
    <property type="project" value="TreeGrafter"/>
</dbReference>
<dbReference type="PANTHER" id="PTHR13393:SF0">
    <property type="entry name" value="RNA N6-ADENOSINE-METHYLTRANSFERASE METTL16"/>
    <property type="match status" value="1"/>
</dbReference>
<comment type="caution">
    <text evidence="7">The sequence shown here is derived from an EMBL/GenBank/DDBJ whole genome shotgun (WGS) entry which is preliminary data.</text>
</comment>
<evidence type="ECO:0000256" key="4">
    <source>
        <dbReference type="ARBA" id="ARBA00022691"/>
    </source>
</evidence>
<dbReference type="GO" id="GO:0070475">
    <property type="term" value="P:rRNA base methylation"/>
    <property type="evidence" value="ECO:0007669"/>
    <property type="project" value="TreeGrafter"/>
</dbReference>
<name>A0A9P3LFQ1_9APHY</name>
<accession>A0A9P3LFQ1</accession>
<evidence type="ECO:0000313" key="8">
    <source>
        <dbReference type="Proteomes" id="UP000703269"/>
    </source>
</evidence>
<dbReference type="CDD" id="cd02440">
    <property type="entry name" value="AdoMet_MTases"/>
    <property type="match status" value="1"/>
</dbReference>
<dbReference type="AlphaFoldDB" id="A0A9P3LFQ1"/>
<evidence type="ECO:0000256" key="5">
    <source>
        <dbReference type="PIRNR" id="PIRNR037350"/>
    </source>
</evidence>
<evidence type="ECO:0000256" key="1">
    <source>
        <dbReference type="ARBA" id="ARBA00005878"/>
    </source>
</evidence>
<evidence type="ECO:0000313" key="7">
    <source>
        <dbReference type="EMBL" id="GJE92247.1"/>
    </source>
</evidence>
<dbReference type="PANTHER" id="PTHR13393">
    <property type="entry name" value="SAM-DEPENDENT METHYLTRANSFERASE"/>
    <property type="match status" value="1"/>
</dbReference>
<organism evidence="7 8">
    <name type="scientific">Phanerochaete sordida</name>
    <dbReference type="NCBI Taxonomy" id="48140"/>
    <lineage>
        <taxon>Eukaryota</taxon>
        <taxon>Fungi</taxon>
        <taxon>Dikarya</taxon>
        <taxon>Basidiomycota</taxon>
        <taxon>Agaricomycotina</taxon>
        <taxon>Agaricomycetes</taxon>
        <taxon>Polyporales</taxon>
        <taxon>Phanerochaetaceae</taxon>
        <taxon>Phanerochaete</taxon>
    </lineage>
</organism>
<protein>
    <submittedName>
        <fullName evidence="7">S-adenosyl-L-methionine dependent methyltransferase</fullName>
    </submittedName>
</protein>
<sequence length="482" mass="53293">MGRTGQEVTETFLFNGGNMLWERGAPGDPGSRVSVATPSVTQRRMHPRNPYRTPPNFTALAESYPELQCFLKKTSNGVGIDFQDEAAQRCLTRALLHRDFALSLELPIDRLCPPVPNRLNYILWIEDILSVHASVAPACSEVAGVDIGTGASAIYPLLGCRIGSKWRFWATEVDQQSAEFARRNVTTNNLSERIMIVQVRADDSIFPAAAFQSTQGIDFTMCNPPFYGSREEVLSSAEAKEIGPSGACTGAETEMITPGGEVAFVRKMVQESLQLRESCRWYTSMLGKMSSLTEIVQSLRSAKANNYAITEFVQGKTRRWAIAWSFGDLRLPDSLARISNATLQSIMPARNTLRQAYTQFQTAVETEQALLKVLNSIDGVTVAHRDAAASGGFLVNALQNTWSRAARRRKLTAADSADEHQPTQPALVCRVRCTRDTAGAKREDVVEFDWVQGRDRGLFESFMSHVARKLDTLAKNPDVEMG</sequence>
<keyword evidence="8" id="KW-1185">Reference proteome</keyword>
<dbReference type="Gene3D" id="3.40.50.150">
    <property type="entry name" value="Vaccinia Virus protein VP39"/>
    <property type="match status" value="1"/>
</dbReference>
<comment type="similarity">
    <text evidence="1 5">Belongs to the methyltransferase superfamily. METTL16/RlmF family.</text>
</comment>
<feature type="binding site" evidence="6">
    <location>
        <position position="223"/>
    </location>
    <ligand>
        <name>S-adenosyl-L-methionine</name>
        <dbReference type="ChEBI" id="CHEBI:59789"/>
    </ligand>
</feature>
<dbReference type="PIRSF" id="PIRSF037350">
    <property type="entry name" value="Mtase_ZK1128_prd"/>
    <property type="match status" value="1"/>
</dbReference>